<protein>
    <submittedName>
        <fullName evidence="4">SusD/RagB family nutrient-binding outer membrane lipoprotein</fullName>
    </submittedName>
</protein>
<dbReference type="Pfam" id="PF12741">
    <property type="entry name" value="SusD-like"/>
    <property type="match status" value="1"/>
</dbReference>
<reference evidence="6 7" key="2">
    <citation type="journal article" date="2019" name="Nat. Med.">
        <title>A library of human gut bacterial isolates paired with longitudinal multiomics data enables mechanistic microbiome research.</title>
        <authorList>
            <person name="Poyet M."/>
            <person name="Groussin M."/>
            <person name="Gibbons S.M."/>
            <person name="Avila-Pacheco J."/>
            <person name="Jiang X."/>
            <person name="Kearney S.M."/>
            <person name="Perrotta A.R."/>
            <person name="Berdy B."/>
            <person name="Zhao S."/>
            <person name="Lieberman T.D."/>
            <person name="Swanson P.K."/>
            <person name="Smith M."/>
            <person name="Roesemann S."/>
            <person name="Alexander J.E."/>
            <person name="Rich S.A."/>
            <person name="Livny J."/>
            <person name="Vlamakis H."/>
            <person name="Clish C."/>
            <person name="Bullock K."/>
            <person name="Deik A."/>
            <person name="Scott J."/>
            <person name="Pierce K.A."/>
            <person name="Xavier R.J."/>
            <person name="Alm E.J."/>
        </authorList>
    </citation>
    <scope>NUCLEOTIDE SEQUENCE [LARGE SCALE GENOMIC DNA]</scope>
    <source>
        <strain evidence="3 6">BIOML-A58</strain>
        <strain evidence="2 7">BIOML-A73</strain>
    </source>
</reference>
<dbReference type="SUPFAM" id="SSF48452">
    <property type="entry name" value="TPR-like"/>
    <property type="match status" value="1"/>
</dbReference>
<evidence type="ECO:0000313" key="3">
    <source>
        <dbReference type="EMBL" id="KAB6139639.1"/>
    </source>
</evidence>
<evidence type="ECO:0000313" key="4">
    <source>
        <dbReference type="EMBL" id="RHL39214.1"/>
    </source>
</evidence>
<feature type="signal peptide" evidence="1">
    <location>
        <begin position="1"/>
        <end position="18"/>
    </location>
</feature>
<reference evidence="4 5" key="1">
    <citation type="submission" date="2018-08" db="EMBL/GenBank/DDBJ databases">
        <title>A genome reference for cultivated species of the human gut microbiota.</title>
        <authorList>
            <person name="Zou Y."/>
            <person name="Xue W."/>
            <person name="Luo G."/>
        </authorList>
    </citation>
    <scope>NUCLEOTIDE SEQUENCE [LARGE SCALE GENOMIC DNA]</scope>
    <source>
        <strain evidence="4 5">AF38-2</strain>
    </source>
</reference>
<comment type="caution">
    <text evidence="4">The sequence shown here is derived from an EMBL/GenBank/DDBJ whole genome shotgun (WGS) entry which is preliminary data.</text>
</comment>
<evidence type="ECO:0000313" key="6">
    <source>
        <dbReference type="Proteomes" id="UP000434604"/>
    </source>
</evidence>
<organism evidence="4 5">
    <name type="scientific">Bacteroides xylanisolvens</name>
    <dbReference type="NCBI Taxonomy" id="371601"/>
    <lineage>
        <taxon>Bacteria</taxon>
        <taxon>Pseudomonadati</taxon>
        <taxon>Bacteroidota</taxon>
        <taxon>Bacteroidia</taxon>
        <taxon>Bacteroidales</taxon>
        <taxon>Bacteroidaceae</taxon>
        <taxon>Bacteroides</taxon>
    </lineage>
</organism>
<dbReference type="EMBL" id="WDED01000063">
    <property type="protein sequence ID" value="KAB6139639.1"/>
    <property type="molecule type" value="Genomic_DNA"/>
</dbReference>
<dbReference type="PROSITE" id="PS51257">
    <property type="entry name" value="PROKAR_LIPOPROTEIN"/>
    <property type="match status" value="1"/>
</dbReference>
<name>A0A415KSD4_9BACE</name>
<dbReference type="Gene3D" id="1.25.40.390">
    <property type="match status" value="1"/>
</dbReference>
<evidence type="ECO:0000313" key="5">
    <source>
        <dbReference type="Proteomes" id="UP000284495"/>
    </source>
</evidence>
<evidence type="ECO:0000256" key="1">
    <source>
        <dbReference type="SAM" id="SignalP"/>
    </source>
</evidence>
<dbReference type="RefSeq" id="WP_049701870.1">
    <property type="nucleotide sequence ID" value="NZ_AP031409.1"/>
</dbReference>
<evidence type="ECO:0000313" key="7">
    <source>
        <dbReference type="Proteomes" id="UP000474077"/>
    </source>
</evidence>
<evidence type="ECO:0000313" key="2">
    <source>
        <dbReference type="EMBL" id="KAB6081814.1"/>
    </source>
</evidence>
<dbReference type="EMBL" id="WDER01000035">
    <property type="protein sequence ID" value="KAB6081814.1"/>
    <property type="molecule type" value="Genomic_DNA"/>
</dbReference>
<dbReference type="Proteomes" id="UP000474077">
    <property type="component" value="Unassembled WGS sequence"/>
</dbReference>
<dbReference type="AlphaFoldDB" id="A0A415KSD4"/>
<sequence length="540" mass="59599">MKNIINKLFLGSLTVALASCTADFDNINANPYQPGDLNADDYALGSAMNNLAGCVVSPDVNTAQFTDCLLGGPMGGYYADSNAGWSNTISNFNAKDDWSRVFLKSDKVIPVLYSNLSVVELVSHSTNNPVPYAIAQIIKVAVMHRVTDTFGPIPYSQIGADGALSTPYDSEEKVYNTFFDELDAAIKTLNEHPNELLTSTADYVYGGDVKKWIKFANSLKLRLAIRIAYVNETKARVIAEEAVKPENGGVIESNADNAAWNYFTTMQNPIYVATRYNQVQANKHSDNKDCTTGGDTHAAADIICYMNGYKDNRREKYFTKSEWPGVDYVGLRRGIVIPNLTEKGHKYSGVNILPTSPLYWMNAAEVAFLRAEGAAIFKFNMGGDAEGFYNTGIRLSFEQWGAADAEVYINDDTSKPATYVDPAGDNTYANTLSTMTIKWQAGASKDEMQERIIIQKWIANWQLGNEAWADYRRTGYPHMIPATGTGNKSGGIVDSSKGARRMPYPLDEYNSNQKNVEEAVAKYLGGPDNMATDLWWAKKK</sequence>
<dbReference type="EMBL" id="QROO01000008">
    <property type="protein sequence ID" value="RHL39214.1"/>
    <property type="molecule type" value="Genomic_DNA"/>
</dbReference>
<gene>
    <name evidence="4" type="ORF">DW027_08285</name>
    <name evidence="3" type="ORF">GA398_24480</name>
    <name evidence="2" type="ORF">GA560_13695</name>
</gene>
<dbReference type="Proteomes" id="UP000434604">
    <property type="component" value="Unassembled WGS sequence"/>
</dbReference>
<feature type="chain" id="PRO_5036350348" evidence="1">
    <location>
        <begin position="19"/>
        <end position="540"/>
    </location>
</feature>
<keyword evidence="4" id="KW-0449">Lipoprotein</keyword>
<dbReference type="InterPro" id="IPR011990">
    <property type="entry name" value="TPR-like_helical_dom_sf"/>
</dbReference>
<proteinExistence type="predicted"/>
<dbReference type="CDD" id="cd08977">
    <property type="entry name" value="SusD"/>
    <property type="match status" value="1"/>
</dbReference>
<keyword evidence="1" id="KW-0732">Signal</keyword>
<accession>A0A415KSD4</accession>
<dbReference type="Proteomes" id="UP000284495">
    <property type="component" value="Unassembled WGS sequence"/>
</dbReference>
<dbReference type="InterPro" id="IPR024302">
    <property type="entry name" value="SusD-like"/>
</dbReference>